<feature type="compositionally biased region" description="Acidic residues" evidence="1">
    <location>
        <begin position="102"/>
        <end position="114"/>
    </location>
</feature>
<name>A0AAX4PE46_9CHLO</name>
<evidence type="ECO:0000313" key="3">
    <source>
        <dbReference type="Proteomes" id="UP001472866"/>
    </source>
</evidence>
<organism evidence="2 3">
    <name type="scientific">Chloropicon roscoffensis</name>
    <dbReference type="NCBI Taxonomy" id="1461544"/>
    <lineage>
        <taxon>Eukaryota</taxon>
        <taxon>Viridiplantae</taxon>
        <taxon>Chlorophyta</taxon>
        <taxon>Chloropicophyceae</taxon>
        <taxon>Chloropicales</taxon>
        <taxon>Chloropicaceae</taxon>
        <taxon>Chloropicon</taxon>
    </lineage>
</organism>
<evidence type="ECO:0000313" key="2">
    <source>
        <dbReference type="EMBL" id="WZN64443.1"/>
    </source>
</evidence>
<gene>
    <name evidence="2" type="ORF">HKI87_09g59990</name>
</gene>
<dbReference type="AlphaFoldDB" id="A0AAX4PE46"/>
<reference evidence="2 3" key="1">
    <citation type="submission" date="2024-03" db="EMBL/GenBank/DDBJ databases">
        <title>Complete genome sequence of the green alga Chloropicon roscoffensis RCC1871.</title>
        <authorList>
            <person name="Lemieux C."/>
            <person name="Pombert J.-F."/>
            <person name="Otis C."/>
            <person name="Turmel M."/>
        </authorList>
    </citation>
    <scope>NUCLEOTIDE SEQUENCE [LARGE SCALE GENOMIC DNA]</scope>
    <source>
        <strain evidence="2 3">RCC1871</strain>
    </source>
</reference>
<feature type="region of interest" description="Disordered" evidence="1">
    <location>
        <begin position="51"/>
        <end position="115"/>
    </location>
</feature>
<evidence type="ECO:0000256" key="1">
    <source>
        <dbReference type="SAM" id="MobiDB-lite"/>
    </source>
</evidence>
<sequence>MASESDDLDDLDLDSPFDVVESKATGLSAEKGKPSKLKKEISITTKKTTNLASGVQGAPARKRKSSCDGKFSVEQILRNRQKRQAERERTQQRIKELKGVEGEGEEGEGEGDEDAIQRRFDENAKRQADLLTAQKMETLARQVRASIGGANDNEDLDPKLFVGVADVAVGSRGAATPKRSDESAGGGSGDALAFCAAACADLGIDVSECEDLLVDGLLTGGWLGADLHPRLSSQAGTLNRENFRWLEALSVGEDPYKAHHATRLLRSARDGAGPGPKSDESKVEGGGAVEEVAALLQDCLAAGDEGSGGAALDSSLRRVHAILAPSGGGRAAIDWSSDPQQTAEVLHSLLLVCCVGEAGLWHDLALDAFARVLGGVDHGRPMESVAFRLLGFHAKIEEGEAQLEEGTSSILFAVSRAMRDGYYEAAASHGMRAASNALLLVGGSALRSLRSLCGLSSSGIAFVSIPQVESSILSLLQSRPEAIVEAATCADGGGIGRHGIWRYHDLLKMIDLFLFCAGSHGGTSALECWSNMLKLSMKQLRRIEKASARYTRVLASEMLTTYGLMFRS</sequence>
<proteinExistence type="predicted"/>
<accession>A0AAX4PE46</accession>
<protein>
    <submittedName>
        <fullName evidence="2">Uncharacterized protein</fullName>
    </submittedName>
</protein>
<feature type="compositionally biased region" description="Basic and acidic residues" evidence="1">
    <location>
        <begin position="83"/>
        <end position="101"/>
    </location>
</feature>
<dbReference type="EMBL" id="CP151509">
    <property type="protein sequence ID" value="WZN64443.1"/>
    <property type="molecule type" value="Genomic_DNA"/>
</dbReference>
<dbReference type="Proteomes" id="UP001472866">
    <property type="component" value="Chromosome 09"/>
</dbReference>
<keyword evidence="3" id="KW-1185">Reference proteome</keyword>